<comment type="function">
    <text evidence="8">May protect the cells against DNA damage caused by exposure to the cold-warming stress and facilitates tissue damage repair during the recovery phase.</text>
</comment>
<evidence type="ECO:0000256" key="3">
    <source>
        <dbReference type="ARBA" id="ARBA00022692"/>
    </source>
</evidence>
<dbReference type="PANTHER" id="PTHR12995">
    <property type="entry name" value="FI21814P1"/>
    <property type="match status" value="1"/>
</dbReference>
<evidence type="ECO:0000313" key="14">
    <source>
        <dbReference type="RefSeq" id="XP_012812216.1"/>
    </source>
</evidence>
<keyword evidence="6 10" id="KW-0472">Membrane</keyword>
<evidence type="ECO:0000256" key="1">
    <source>
        <dbReference type="ARBA" id="ARBA00004477"/>
    </source>
</evidence>
<feature type="transmembrane region" description="Helical" evidence="10">
    <location>
        <begin position="77"/>
        <end position="96"/>
    </location>
</feature>
<dbReference type="OrthoDB" id="5862608at2759"/>
<reference evidence="12 13" key="1">
    <citation type="submission" date="2025-04" db="UniProtKB">
        <authorList>
            <consortium name="RefSeq"/>
        </authorList>
    </citation>
    <scope>IDENTIFICATION</scope>
    <source>
        <strain evidence="12 13">Nigerian</strain>
        <tissue evidence="12 13">Liver and blood</tissue>
    </source>
</reference>
<dbReference type="InterPro" id="IPR019397">
    <property type="entry name" value="Uncharacterised_TMEM39"/>
</dbReference>
<evidence type="ECO:0000313" key="11">
    <source>
        <dbReference type="Proteomes" id="UP000008143"/>
    </source>
</evidence>
<dbReference type="AlphaFoldDB" id="A0A8J0SF57"/>
<organism evidence="11 12">
    <name type="scientific">Xenopus tropicalis</name>
    <name type="common">Western clawed frog</name>
    <name type="synonym">Silurana tropicalis</name>
    <dbReference type="NCBI Taxonomy" id="8364"/>
    <lineage>
        <taxon>Eukaryota</taxon>
        <taxon>Metazoa</taxon>
        <taxon>Chordata</taxon>
        <taxon>Craniata</taxon>
        <taxon>Vertebrata</taxon>
        <taxon>Euteleostomi</taxon>
        <taxon>Amphibia</taxon>
        <taxon>Batrachia</taxon>
        <taxon>Anura</taxon>
        <taxon>Pipoidea</taxon>
        <taxon>Pipidae</taxon>
        <taxon>Xenopodinae</taxon>
        <taxon>Xenopus</taxon>
        <taxon>Silurana</taxon>
    </lineage>
</organism>
<keyword evidence="11" id="KW-1185">Reference proteome</keyword>
<dbReference type="RefSeq" id="XP_012812214.1">
    <property type="nucleotide sequence ID" value="XM_012956760.2"/>
</dbReference>
<feature type="transmembrane region" description="Helical" evidence="10">
    <location>
        <begin position="187"/>
        <end position="208"/>
    </location>
</feature>
<comment type="subcellular location">
    <subcellularLocation>
        <location evidence="1">Endoplasmic reticulum membrane</location>
        <topology evidence="1">Multi-pass membrane protein</topology>
    </subcellularLocation>
</comment>
<dbReference type="RefSeq" id="XP_012812215.1">
    <property type="nucleotide sequence ID" value="XM_012956761.3"/>
</dbReference>
<evidence type="ECO:0000256" key="2">
    <source>
        <dbReference type="ARBA" id="ARBA00010737"/>
    </source>
</evidence>
<evidence type="ECO:0000313" key="15">
    <source>
        <dbReference type="Xenbase" id="XB-GENE-5904816"/>
    </source>
</evidence>
<evidence type="ECO:0000256" key="9">
    <source>
        <dbReference type="ARBA" id="ARBA00039169"/>
    </source>
</evidence>
<dbReference type="CTD" id="55116"/>
<comment type="similarity">
    <text evidence="2">Belongs to the TMEM39 family.</text>
</comment>
<keyword evidence="7" id="KW-0325">Glycoprotein</keyword>
<evidence type="ECO:0000256" key="8">
    <source>
        <dbReference type="ARBA" id="ARBA00037372"/>
    </source>
</evidence>
<dbReference type="GeneID" id="448588"/>
<protein>
    <recommendedName>
        <fullName evidence="9">Transmembrane protein 39B</fullName>
    </recommendedName>
</protein>
<feature type="transmembrane region" description="Helical" evidence="10">
    <location>
        <begin position="443"/>
        <end position="460"/>
    </location>
</feature>
<dbReference type="Pfam" id="PF10271">
    <property type="entry name" value="Tmp39"/>
    <property type="match status" value="1"/>
</dbReference>
<evidence type="ECO:0000256" key="10">
    <source>
        <dbReference type="SAM" id="Phobius"/>
    </source>
</evidence>
<accession>A0A8J0SF57</accession>
<dbReference type="AGR" id="Xenbase:XB-GENE-5904816"/>
<keyword evidence="4" id="KW-0256">Endoplasmic reticulum</keyword>
<proteinExistence type="inferred from homology"/>
<dbReference type="GO" id="GO:0005789">
    <property type="term" value="C:endoplasmic reticulum membrane"/>
    <property type="evidence" value="ECO:0007669"/>
    <property type="project" value="UniProtKB-SubCell"/>
</dbReference>
<feature type="transmembrane region" description="Helical" evidence="10">
    <location>
        <begin position="116"/>
        <end position="135"/>
    </location>
</feature>
<dbReference type="Proteomes" id="UP000008143">
    <property type="component" value="Chromosome 2"/>
</dbReference>
<evidence type="ECO:0000256" key="4">
    <source>
        <dbReference type="ARBA" id="ARBA00022824"/>
    </source>
</evidence>
<sequence>MAGGRRGPNRTSYCRTPLCEPGSAGGAVHGGIPSVSGVRSRARSSSSTGLSSPPLATQTVVPLRHCKIPDLPADRHLLFELQLFFCHLIALFVHYINIYKTVWWYPPSHPPSHTSLNFHLIDFNVLTLTTIVLARRLIGAIVREASQGGKSSVPHSLLLVATRFAVLTGTGWSLCRSIILLFRTHSFFNLLFLCYPFGMYIPFLQLGWDFRRPGLSHMPNTRDLASMDRGSKDYLHVLQHILRHHMPSAEPLPTHACCLSPDLIRSEVHYLKLDFNWRVREVLLSSMLSAYYVAFVPVWFVKSTQYYDKRWSCELFLQVSLSTSVILTQHLLPARYCDLLHKAAAHLGCWQKVDPALCSNMLQHSWMEECMWPQGVLVKHNKNVYKAVGHYNVAIPSDVSHFRFHFFFSNPLRVLNILTTLEGVLIFYQLYSLLSSEKWHHTISLALILFSNYYAFFKLLRDRIVLGKAYSYTAVPDCERKLN</sequence>
<feature type="transmembrane region" description="Helical" evidence="10">
    <location>
        <begin position="412"/>
        <end position="431"/>
    </location>
</feature>
<keyword evidence="3 10" id="KW-0812">Transmembrane</keyword>
<evidence type="ECO:0000313" key="12">
    <source>
        <dbReference type="RefSeq" id="XP_012812214.1"/>
    </source>
</evidence>
<dbReference type="RefSeq" id="XP_012812216.1">
    <property type="nucleotide sequence ID" value="XM_012956762.3"/>
</dbReference>
<dbReference type="Xenbase" id="XB-GENE-5904816">
    <property type="gene designation" value="tmem39b"/>
</dbReference>
<evidence type="ECO:0000256" key="6">
    <source>
        <dbReference type="ARBA" id="ARBA00023136"/>
    </source>
</evidence>
<gene>
    <name evidence="12 13 14 15" type="primary">tmem39b</name>
</gene>
<evidence type="ECO:0000313" key="13">
    <source>
        <dbReference type="RefSeq" id="XP_012812215.1"/>
    </source>
</evidence>
<evidence type="ECO:0000256" key="5">
    <source>
        <dbReference type="ARBA" id="ARBA00022989"/>
    </source>
</evidence>
<dbReference type="PANTHER" id="PTHR12995:SF2">
    <property type="entry name" value="TRANSMEMBRANE PROTEIN 39B"/>
    <property type="match status" value="1"/>
</dbReference>
<feature type="transmembrane region" description="Helical" evidence="10">
    <location>
        <begin position="282"/>
        <end position="300"/>
    </location>
</feature>
<evidence type="ECO:0000256" key="7">
    <source>
        <dbReference type="ARBA" id="ARBA00023180"/>
    </source>
</evidence>
<keyword evidence="5 10" id="KW-1133">Transmembrane helix</keyword>
<name>A0A8J0SF57_XENTR</name>